<dbReference type="Proteomes" id="UP000509638">
    <property type="component" value="Chromosome"/>
</dbReference>
<dbReference type="EMBL" id="CP058316">
    <property type="protein sequence ID" value="QLD11661.1"/>
    <property type="molecule type" value="Genomic_DNA"/>
</dbReference>
<feature type="domain" description="ScoMcrA-like SRA" evidence="1">
    <location>
        <begin position="70"/>
        <end position="201"/>
    </location>
</feature>
<dbReference type="AlphaFoldDB" id="A0A7D5IQE1"/>
<name>A0A7D5IQE1_9MICO</name>
<sequence length="373" mass="41152">MPSLTPAQLSLELRVPQKRIRDVLRQLYGTLPDDQPRWQLDENQAERVRTHFDKTAADPLEAWLLEPGDVVRRRSIHETYGGQQQGGISTPRSIPEILIFTDPDAGAKFGYNQFEGLREDGSYSYTGEGQYGPQVFVRGNKAVRDAAKDGKIIRLLRTKGILATYVGAFTTGDPAFTIETIPDADGDPRDGIIFNLLPLDALIELLPAYGGQLGPTGDLTNYAATPRIWTPPEFSDVVVPETKHVQDERTVSRVEFELQADFGVWLGSQGATPKRLPLRAGSTLIEPDMFVPERNWIVEAKRSTARGHVRTAIGQVLDYVHIAAKAGLLAAPVILLPGTPELDLQELMHELGITLATRTSDGFRILDPKPSQT</sequence>
<gene>
    <name evidence="2" type="ORF">HW566_07695</name>
</gene>
<accession>A0A7D5IQE1</accession>
<evidence type="ECO:0000313" key="2">
    <source>
        <dbReference type="EMBL" id="QLD11661.1"/>
    </source>
</evidence>
<evidence type="ECO:0000313" key="3">
    <source>
        <dbReference type="Proteomes" id="UP000509638"/>
    </source>
</evidence>
<dbReference type="InterPro" id="IPR058712">
    <property type="entry name" value="SRA_ScoMcrA"/>
</dbReference>
<evidence type="ECO:0000259" key="1">
    <source>
        <dbReference type="Pfam" id="PF26348"/>
    </source>
</evidence>
<protein>
    <recommendedName>
        <fullName evidence="1">ScoMcrA-like SRA domain-containing protein</fullName>
    </recommendedName>
</protein>
<organism evidence="2 3">
    <name type="scientific">Microbacterium oleivorans</name>
    <dbReference type="NCBI Taxonomy" id="273677"/>
    <lineage>
        <taxon>Bacteria</taxon>
        <taxon>Bacillati</taxon>
        <taxon>Actinomycetota</taxon>
        <taxon>Actinomycetes</taxon>
        <taxon>Micrococcales</taxon>
        <taxon>Microbacteriaceae</taxon>
        <taxon>Microbacterium</taxon>
    </lineage>
</organism>
<dbReference type="RefSeq" id="WP_178011778.1">
    <property type="nucleotide sequence ID" value="NZ_CP058316.1"/>
</dbReference>
<dbReference type="Pfam" id="PF26348">
    <property type="entry name" value="SRA_ScoMcrA"/>
    <property type="match status" value="1"/>
</dbReference>
<proteinExistence type="predicted"/>
<reference evidence="2 3" key="1">
    <citation type="submission" date="2020-06" db="EMBL/GenBank/DDBJ databases">
        <authorList>
            <person name="Jo H."/>
        </authorList>
    </citation>
    <scope>NUCLEOTIDE SEQUENCE [LARGE SCALE GENOMIC DNA]</scope>
    <source>
        <strain evidence="2 3">I46</strain>
    </source>
</reference>